<reference evidence="1" key="2">
    <citation type="journal article" date="2021" name="PeerJ">
        <title>Extensive microbial diversity within the chicken gut microbiome revealed by metagenomics and culture.</title>
        <authorList>
            <person name="Gilroy R."/>
            <person name="Ravi A."/>
            <person name="Getino M."/>
            <person name="Pursley I."/>
            <person name="Horton D.L."/>
            <person name="Alikhan N.F."/>
            <person name="Baker D."/>
            <person name="Gharbi K."/>
            <person name="Hall N."/>
            <person name="Watson M."/>
            <person name="Adriaenssens E.M."/>
            <person name="Foster-Nyarko E."/>
            <person name="Jarju S."/>
            <person name="Secka A."/>
            <person name="Antonio M."/>
            <person name="Oren A."/>
            <person name="Chaudhuri R.R."/>
            <person name="La Ragione R."/>
            <person name="Hildebrand F."/>
            <person name="Pallen M.J."/>
        </authorList>
    </citation>
    <scope>NUCLEOTIDE SEQUENCE</scope>
    <source>
        <strain evidence="1">CHK147-3167</strain>
    </source>
</reference>
<comment type="caution">
    <text evidence="1">The sequence shown here is derived from an EMBL/GenBank/DDBJ whole genome shotgun (WGS) entry which is preliminary data.</text>
</comment>
<dbReference type="EMBL" id="DVFV01000124">
    <property type="protein sequence ID" value="HIQ91421.1"/>
    <property type="molecule type" value="Genomic_DNA"/>
</dbReference>
<protein>
    <recommendedName>
        <fullName evidence="3">Lysine--tRNA ligase</fullName>
    </recommendedName>
</protein>
<dbReference type="Proteomes" id="UP000886786">
    <property type="component" value="Unassembled WGS sequence"/>
</dbReference>
<proteinExistence type="predicted"/>
<name>A0A9D0ZRY8_9FIRM</name>
<sequence>MKNVYYPLAGMNYIIDDLAEIIKNKMDGKKEIVLWLSAQVNSYPHVGTLTNFISAFALAKHFKKYYNVPVKIKVELLESVTGEEFMIDGIKYYKNLNIVKDNNGLTIKEKFFPYFKELLDKLSKKDKINYEVLFFYDYQKNPLVKEALYEVIQNEKELRYTLDPKNGEIRLRVPCPKCGLTEKHLSNTKIKAVDNKIIINSFCPKHGNFEVKIDKNSNDNFDMNVPLRYLVKILYLLKQDKIDNSLNVIVDGGDWSGMWPLRVYMEPLLKMKIHDVPSIIYTPTILDWSGSKLSKRMYVGNEAYREYLKEGLINYSEFYNQYGEIGFERLYNEINSWVLSPKKFIRDYTIEYIDAILKDEKINYI</sequence>
<dbReference type="SUPFAM" id="SSF52374">
    <property type="entry name" value="Nucleotidylyl transferase"/>
    <property type="match status" value="1"/>
</dbReference>
<evidence type="ECO:0008006" key="3">
    <source>
        <dbReference type="Google" id="ProtNLM"/>
    </source>
</evidence>
<accession>A0A9D0ZRY8</accession>
<evidence type="ECO:0000313" key="2">
    <source>
        <dbReference type="Proteomes" id="UP000886786"/>
    </source>
</evidence>
<dbReference type="AlphaFoldDB" id="A0A9D0ZRY8"/>
<gene>
    <name evidence="1" type="ORF">IAB27_07370</name>
</gene>
<organism evidence="1 2">
    <name type="scientific">Candidatus Coprosoma intestinipullorum</name>
    <dbReference type="NCBI Taxonomy" id="2840752"/>
    <lineage>
        <taxon>Bacteria</taxon>
        <taxon>Bacillati</taxon>
        <taxon>Bacillota</taxon>
        <taxon>Bacillota incertae sedis</taxon>
        <taxon>Candidatus Coprosoma</taxon>
    </lineage>
</organism>
<reference evidence="1" key="1">
    <citation type="submission" date="2020-10" db="EMBL/GenBank/DDBJ databases">
        <authorList>
            <person name="Gilroy R."/>
        </authorList>
    </citation>
    <scope>NUCLEOTIDE SEQUENCE</scope>
    <source>
        <strain evidence="1">CHK147-3167</strain>
    </source>
</reference>
<evidence type="ECO:0000313" key="1">
    <source>
        <dbReference type="EMBL" id="HIQ91421.1"/>
    </source>
</evidence>